<dbReference type="InterPro" id="IPR046020">
    <property type="entry name" value="DUF5977"/>
</dbReference>
<evidence type="ECO:0000256" key="1">
    <source>
        <dbReference type="SAM" id="SignalP"/>
    </source>
</evidence>
<accession>A0ABU4RFE2</accession>
<organism evidence="4 5">
    <name type="scientific">Flavobacterium cupriresistens</name>
    <dbReference type="NCBI Taxonomy" id="2893885"/>
    <lineage>
        <taxon>Bacteria</taxon>
        <taxon>Pseudomonadati</taxon>
        <taxon>Bacteroidota</taxon>
        <taxon>Flavobacteriia</taxon>
        <taxon>Flavobacteriales</taxon>
        <taxon>Flavobacteriaceae</taxon>
        <taxon>Flavobacterium</taxon>
    </lineage>
</organism>
<proteinExistence type="predicted"/>
<comment type="caution">
    <text evidence="4">The sequence shown here is derived from an EMBL/GenBank/DDBJ whole genome shotgun (WGS) entry which is preliminary data.</text>
</comment>
<reference evidence="4 5" key="1">
    <citation type="submission" date="2023-11" db="EMBL/GenBank/DDBJ databases">
        <title>Unpublished Manusciprt.</title>
        <authorList>
            <person name="Saticioglu I.B."/>
            <person name="Ay H."/>
            <person name="Ajmi N."/>
            <person name="Altun S."/>
            <person name="Duman M."/>
        </authorList>
    </citation>
    <scope>NUCLEOTIDE SEQUENCE [LARGE SCALE GENOMIC DNA]</scope>
    <source>
        <strain evidence="4 5">Fl-318</strain>
    </source>
</reference>
<feature type="domain" description="DUF5977" evidence="2">
    <location>
        <begin position="268"/>
        <end position="319"/>
    </location>
</feature>
<feature type="chain" id="PRO_5047140846" evidence="1">
    <location>
        <begin position="27"/>
        <end position="320"/>
    </location>
</feature>
<name>A0ABU4RFE2_9FLAO</name>
<evidence type="ECO:0000313" key="4">
    <source>
        <dbReference type="EMBL" id="MDX6191324.1"/>
    </source>
</evidence>
<feature type="signal peptide" evidence="1">
    <location>
        <begin position="1"/>
        <end position="26"/>
    </location>
</feature>
<dbReference type="InterPro" id="IPR045828">
    <property type="entry name" value="PKD_Bacteroidetes"/>
</dbReference>
<keyword evidence="1" id="KW-0732">Signal</keyword>
<evidence type="ECO:0000259" key="2">
    <source>
        <dbReference type="Pfam" id="PF19404"/>
    </source>
</evidence>
<dbReference type="Pfam" id="PF19406">
    <property type="entry name" value="PKD_5"/>
    <property type="match status" value="1"/>
</dbReference>
<evidence type="ECO:0000259" key="3">
    <source>
        <dbReference type="Pfam" id="PF19406"/>
    </source>
</evidence>
<keyword evidence="5" id="KW-1185">Reference proteome</keyword>
<feature type="domain" description="DUF5977" evidence="2">
    <location>
        <begin position="203"/>
        <end position="266"/>
    </location>
</feature>
<dbReference type="Pfam" id="PF19404">
    <property type="entry name" value="DUF5977"/>
    <property type="match status" value="3"/>
</dbReference>
<feature type="domain" description="PKD-like" evidence="3">
    <location>
        <begin position="58"/>
        <end position="136"/>
    </location>
</feature>
<dbReference type="Proteomes" id="UP001273350">
    <property type="component" value="Unassembled WGS sequence"/>
</dbReference>
<dbReference type="EMBL" id="JAWXVI010000009">
    <property type="protein sequence ID" value="MDX6191324.1"/>
    <property type="molecule type" value="Genomic_DNA"/>
</dbReference>
<feature type="non-terminal residue" evidence="4">
    <location>
        <position position="320"/>
    </location>
</feature>
<protein>
    <submittedName>
        <fullName evidence="4">DUF5977 domain-containing protein</fullName>
    </submittedName>
</protein>
<evidence type="ECO:0000313" key="5">
    <source>
        <dbReference type="Proteomes" id="UP001273350"/>
    </source>
</evidence>
<sequence>MENNFRIKRHSIVTLIMMLYSLVLSAQDCPSIIGDVKIQPPILPETCIADVFANPSLQTISSGKAIAIVLASSKAETTFSWTVTQTGVEGATSGSGNVIAQVLTNTGDEMGIVTYMVTPRSDKCFGTPVSIVINVESLFKNTAVSGTFTKNNCGVGGTGSAVNYRVPAGTYTTVTQAAADALAQDDINRNGQAYANTTGTCSFKNIEKSGSFTKTNCGFGGTGSVFIYTVPTGTYTAVTQAAADTLAQDDVNRNGQAYANANGTCTFSSTKSGSFTKNNCGVGGTGSVVVYSKTITSIISQADADTLAQNDVNANGQVYT</sequence>
<feature type="domain" description="DUF5977" evidence="2">
    <location>
        <begin position="139"/>
        <end position="202"/>
    </location>
</feature>
<gene>
    <name evidence="4" type="ORF">SGQ83_18360</name>
</gene>